<organism evidence="3">
    <name type="scientific">Oikopleura dioica</name>
    <name type="common">Tunicate</name>
    <dbReference type="NCBI Taxonomy" id="34765"/>
    <lineage>
        <taxon>Eukaryota</taxon>
        <taxon>Metazoa</taxon>
        <taxon>Chordata</taxon>
        <taxon>Tunicata</taxon>
        <taxon>Appendicularia</taxon>
        <taxon>Copelata</taxon>
        <taxon>Oikopleuridae</taxon>
        <taxon>Oikopleura</taxon>
    </lineage>
</organism>
<evidence type="ECO:0000313" key="3">
    <source>
        <dbReference type="EMBL" id="CBY40649.1"/>
    </source>
</evidence>
<dbReference type="EMBL" id="FN656028">
    <property type="protein sequence ID" value="CBY40649.1"/>
    <property type="molecule type" value="Genomic_DNA"/>
</dbReference>
<dbReference type="Proteomes" id="UP000011014">
    <property type="component" value="Unassembled WGS sequence"/>
</dbReference>
<reference evidence="3" key="1">
    <citation type="journal article" date="2010" name="Science">
        <title>Plasticity of animal genome architecture unmasked by rapid evolution of a pelagic tunicate.</title>
        <authorList>
            <person name="Denoeud F."/>
            <person name="Henriet S."/>
            <person name="Mungpakdee S."/>
            <person name="Aury J.M."/>
            <person name="Da Silva C."/>
            <person name="Brinkmann H."/>
            <person name="Mikhaleva J."/>
            <person name="Olsen L.C."/>
            <person name="Jubin C."/>
            <person name="Canestro C."/>
            <person name="Bouquet J.M."/>
            <person name="Danks G."/>
            <person name="Poulain J."/>
            <person name="Campsteijn C."/>
            <person name="Adamski M."/>
            <person name="Cross I."/>
            <person name="Yadetie F."/>
            <person name="Muffato M."/>
            <person name="Louis A."/>
            <person name="Butcher S."/>
            <person name="Tsagkogeorga G."/>
            <person name="Konrad A."/>
            <person name="Singh S."/>
            <person name="Jensen M.F."/>
            <person name="Cong E.H."/>
            <person name="Eikeseth-Otteraa H."/>
            <person name="Noel B."/>
            <person name="Anthouard V."/>
            <person name="Porcel B.M."/>
            <person name="Kachouri-Lafond R."/>
            <person name="Nishino A."/>
            <person name="Ugolini M."/>
            <person name="Chourrout P."/>
            <person name="Nishida H."/>
            <person name="Aasland R."/>
            <person name="Huzurbazar S."/>
            <person name="Westhof E."/>
            <person name="Delsuc F."/>
            <person name="Lehrach H."/>
            <person name="Reinhardt R."/>
            <person name="Weissenbach J."/>
            <person name="Roy S.W."/>
            <person name="Artiguenave F."/>
            <person name="Postlethwait J.H."/>
            <person name="Manak J.R."/>
            <person name="Thompson E.M."/>
            <person name="Jaillon O."/>
            <person name="Du Pasquier L."/>
            <person name="Boudinot P."/>
            <person name="Liberles D.A."/>
            <person name="Volff J.N."/>
            <person name="Philippe H."/>
            <person name="Lenhard B."/>
            <person name="Roest Crollius H."/>
            <person name="Wincker P."/>
            <person name="Chourrout D."/>
        </authorList>
    </citation>
    <scope>NUCLEOTIDE SEQUENCE [LARGE SCALE GENOMIC DNA]</scope>
</reference>
<feature type="compositionally biased region" description="Basic residues" evidence="1">
    <location>
        <begin position="46"/>
        <end position="57"/>
    </location>
</feature>
<feature type="region of interest" description="Disordered" evidence="1">
    <location>
        <begin position="20"/>
        <end position="58"/>
    </location>
</feature>
<feature type="signal peptide" evidence="2">
    <location>
        <begin position="1"/>
        <end position="21"/>
    </location>
</feature>
<sequence length="173" mass="20220">MRIILFCTLLLTVLDQEKTLASATSRRRPGKPDKGKSSKNCSINPFRRKRPSRRKASKDRVECSFWKVEKATKRCRKTVNSNGTSQRKSCRPLEWKLVENQPELKARAGHYLVANAKNSKDQMNPARFMSKGIRYFLRRKKRQLCLTFKQAVFCESNKDKKVSLQIFFIIFSK</sequence>
<accession>E4YYX1</accession>
<proteinExistence type="predicted"/>
<evidence type="ECO:0000256" key="1">
    <source>
        <dbReference type="SAM" id="MobiDB-lite"/>
    </source>
</evidence>
<feature type="chain" id="PRO_5003193892" evidence="2">
    <location>
        <begin position="22"/>
        <end position="173"/>
    </location>
</feature>
<gene>
    <name evidence="3" type="ORF">GSOID_T00022669001</name>
</gene>
<dbReference type="AlphaFoldDB" id="E4YYX1"/>
<keyword evidence="2" id="KW-0732">Signal</keyword>
<protein>
    <submittedName>
        <fullName evidence="3">Uncharacterized protein</fullName>
    </submittedName>
</protein>
<name>E4YYX1_OIKDI</name>
<evidence type="ECO:0000256" key="2">
    <source>
        <dbReference type="SAM" id="SignalP"/>
    </source>
</evidence>